<accession>A0A7C8KLB4</accession>
<evidence type="ECO:0000313" key="2">
    <source>
        <dbReference type="Proteomes" id="UP000297595"/>
    </source>
</evidence>
<gene>
    <name evidence="1" type="ORF">EYR41_011745</name>
</gene>
<reference evidence="1 2" key="1">
    <citation type="submission" date="2019-03" db="EMBL/GenBank/DDBJ databases">
        <title>Nematode-trapping fungi genome.</title>
        <authorList>
            <person name="Vidal-Diez De Ulzurrun G."/>
        </authorList>
    </citation>
    <scope>NUCLEOTIDE SEQUENCE [LARGE SCALE GENOMIC DNA]</scope>
    <source>
        <strain evidence="1 2">TWF154</strain>
    </source>
</reference>
<sequence>MQYSIQTLSMKMKLSQSLTIASLALFSLASCAPTPVDKVPDAPAGTARSSATPNQHTCLSTHRYDPKDYDGWEFECFQNSDCGGGAQMGCHCIIEAVERFDPSLSDKGLPYYNKVPKCVFIPTIEQLLGLDLADGSPSIHRT</sequence>
<comment type="caution">
    <text evidence="1">The sequence shown here is derived from an EMBL/GenBank/DDBJ whole genome shotgun (WGS) entry which is preliminary data.</text>
</comment>
<dbReference type="EMBL" id="SOZJ01000009">
    <property type="protein sequence ID" value="TGJ62554.1"/>
    <property type="molecule type" value="Genomic_DNA"/>
</dbReference>
<evidence type="ECO:0000313" key="1">
    <source>
        <dbReference type="EMBL" id="TGJ62554.1"/>
    </source>
</evidence>
<organism evidence="1 2">
    <name type="scientific">Orbilia oligospora</name>
    <name type="common">Nematode-trapping fungus</name>
    <name type="synonym">Arthrobotrys oligospora</name>
    <dbReference type="NCBI Taxonomy" id="2813651"/>
    <lineage>
        <taxon>Eukaryota</taxon>
        <taxon>Fungi</taxon>
        <taxon>Dikarya</taxon>
        <taxon>Ascomycota</taxon>
        <taxon>Pezizomycotina</taxon>
        <taxon>Orbiliomycetes</taxon>
        <taxon>Orbiliales</taxon>
        <taxon>Orbiliaceae</taxon>
        <taxon>Orbilia</taxon>
    </lineage>
</organism>
<dbReference type="Proteomes" id="UP000297595">
    <property type="component" value="Unassembled WGS sequence"/>
</dbReference>
<protein>
    <submittedName>
        <fullName evidence="1">Uncharacterized protein</fullName>
    </submittedName>
</protein>
<proteinExistence type="predicted"/>
<dbReference type="OrthoDB" id="10292674at2759"/>
<dbReference type="AlphaFoldDB" id="A0A7C8KLB4"/>
<name>A0A7C8KLB4_ORBOL</name>